<comment type="caution">
    <text evidence="2">The sequence shown here is derived from an EMBL/GenBank/DDBJ whole genome shotgun (WGS) entry which is preliminary data.</text>
</comment>
<keyword evidence="3" id="KW-1185">Reference proteome</keyword>
<evidence type="ECO:0008006" key="4">
    <source>
        <dbReference type="Google" id="ProtNLM"/>
    </source>
</evidence>
<name>A0ABT4W6A7_9FLAO</name>
<protein>
    <recommendedName>
        <fullName evidence="4">SH3 domain-containing protein</fullName>
    </recommendedName>
</protein>
<dbReference type="Proteomes" id="UP001212170">
    <property type="component" value="Unassembled WGS sequence"/>
</dbReference>
<reference evidence="2 3" key="1">
    <citation type="journal article" date="2023" name="Chemosphere">
        <title>Whole genome analysis of Flavobacterium aziz-sancarii sp. nov., isolated from Ardley Island (Antarctica), revealed a rich resistome and bioremediation potential.</title>
        <authorList>
            <person name="Otur C."/>
            <person name="Okay S."/>
            <person name="Kurt-Kizildogan A."/>
        </authorList>
    </citation>
    <scope>NUCLEOTIDE SEQUENCE [LARGE SCALE GENOMIC DNA]</scope>
    <source>
        <strain evidence="2 3">AC</strain>
    </source>
</reference>
<dbReference type="EMBL" id="JAMZNK010000001">
    <property type="protein sequence ID" value="MDA6068116.1"/>
    <property type="molecule type" value="Genomic_DNA"/>
</dbReference>
<accession>A0ABT4W6A7</accession>
<organism evidence="2 3">
    <name type="scientific">Flavobacterium azizsancarii</name>
    <dbReference type="NCBI Taxonomy" id="2961580"/>
    <lineage>
        <taxon>Bacteria</taxon>
        <taxon>Pseudomonadati</taxon>
        <taxon>Bacteroidota</taxon>
        <taxon>Flavobacteriia</taxon>
        <taxon>Flavobacteriales</taxon>
        <taxon>Flavobacteriaceae</taxon>
        <taxon>Flavobacterium</taxon>
    </lineage>
</organism>
<dbReference type="RefSeq" id="WP_271333996.1">
    <property type="nucleotide sequence ID" value="NZ_JAMZNK010000001.1"/>
</dbReference>
<dbReference type="Gene3D" id="2.30.30.40">
    <property type="entry name" value="SH3 Domains"/>
    <property type="match status" value="1"/>
</dbReference>
<feature type="chain" id="PRO_5046862173" description="SH3 domain-containing protein" evidence="1">
    <location>
        <begin position="23"/>
        <end position="249"/>
    </location>
</feature>
<feature type="signal peptide" evidence="1">
    <location>
        <begin position="1"/>
        <end position="22"/>
    </location>
</feature>
<evidence type="ECO:0000313" key="3">
    <source>
        <dbReference type="Proteomes" id="UP001212170"/>
    </source>
</evidence>
<evidence type="ECO:0000313" key="2">
    <source>
        <dbReference type="EMBL" id="MDA6068116.1"/>
    </source>
</evidence>
<proteinExistence type="predicted"/>
<gene>
    <name evidence="2" type="ORF">NJT12_00665</name>
</gene>
<keyword evidence="1" id="KW-0732">Signal</keyword>
<evidence type="ECO:0000256" key="1">
    <source>
        <dbReference type="SAM" id="SignalP"/>
    </source>
</evidence>
<sequence length="249" mass="28431">MTNQIKLTLTLFLLLIFTSSKAQNIGAFAIIKDKKDGFVNVRDNNNAKSKIVGKISENQVFEDMDAIQGEKNEWVYITYGVSKQKTGLSNKPEDQEFGYIHKSRIQYLSNLPKLRMKIISENNAEFKNDDLTITIQTGKFIPKEHQIKKQDGFISKIDDQYPWGIDGIKPENLIEIKTIKITTKNEVYNIPINNLTGIYSPNFKNTQIYIGPEKTIFIGMSNGDAAGAYNVVWTIKDNNAKDQFVFRDF</sequence>